<dbReference type="InterPro" id="IPR002469">
    <property type="entry name" value="Peptidase_S9B_N"/>
</dbReference>
<dbReference type="RefSeq" id="WP_068205551.1">
    <property type="nucleotide sequence ID" value="NZ_CP013355.1"/>
</dbReference>
<dbReference type="Proteomes" id="UP000059672">
    <property type="component" value="Chromosome"/>
</dbReference>
<dbReference type="Gene3D" id="3.40.50.1820">
    <property type="entry name" value="alpha/beta hydrolase"/>
    <property type="match status" value="1"/>
</dbReference>
<dbReference type="PANTHER" id="PTHR11731:SF193">
    <property type="entry name" value="DIPEPTIDYL PEPTIDASE 9"/>
    <property type="match status" value="1"/>
</dbReference>
<dbReference type="SUPFAM" id="SSF82171">
    <property type="entry name" value="DPP6 N-terminal domain-like"/>
    <property type="match status" value="1"/>
</dbReference>
<dbReference type="PATRIC" id="fig|1622118.3.peg.104"/>
<sequence>MKKIIPFLFLFAYFLGFSQQKELTLENAVLGFYKGLYPKTLNNLHWVNNANTYVFQENNKFIFTNAKSNKITATISLKQLQKEYPTLKRLPRLQEVSTTTLTFRNENTIELFNYLNNSKETPVLFEKEAKNAEYNPKAKAIAYTLDNNLYIETASSSKIAVTSINDKNIVSGQAIHRSEFGIVKGTFWSPKGNLLAFYQKDESNVTNYPLVDITTYPASLNNIKYPMAGQGSEKAKIGIFNLKTSKTIYLDIDTSDEHYLTNLSWTPDEKYVLVAEINRAQNHVWYNSYNAETGKKTTTLFEETNEKWTEPEHDAVFLPNSTTNFLWLSERDGFMNLYQYTTEGKLEKQVTNFKWVVTGILGFDKNGKNVFITGTGVDPREHHTFKVNLKTGKYTRITEQEGTHTTQLSFDGNYLINSYSNINIPRNIEIANTKNGKITVIFSAKNPLKGYKLGTTNFITLKADDGTNLYAKITKPADFDASKKYPVLIYVYGGPHAQLVTNSWLAGSSLWMPAFATLENYIVFTLDNRGSANRGFAFESIIHRHLGDIEIEDQLTGINYLKSLDYVDSNRIAINGWSYGGFMTTSLMLRNPGVFTTAVAGGPVTDWKYYEVMYGERYMDTPQENPEGYKKARVHNYIKNLDGKLLLIIGSVDPTVVPQHSMTLLQEAVKNKVQLDFFTYPMHKHNVRGVDRVHLVKKMLDYIVENNN</sequence>
<keyword evidence="4" id="KW-1185">Reference proteome</keyword>
<organism evidence="3 4">
    <name type="scientific">Lutibacter profundi</name>
    <dbReference type="NCBI Taxonomy" id="1622118"/>
    <lineage>
        <taxon>Bacteria</taxon>
        <taxon>Pseudomonadati</taxon>
        <taxon>Bacteroidota</taxon>
        <taxon>Flavobacteriia</taxon>
        <taxon>Flavobacteriales</taxon>
        <taxon>Flavobacteriaceae</taxon>
        <taxon>Lutibacter</taxon>
    </lineage>
</organism>
<evidence type="ECO:0000313" key="4">
    <source>
        <dbReference type="Proteomes" id="UP000059672"/>
    </source>
</evidence>
<dbReference type="STRING" id="1622118.Lupro_00505"/>
<dbReference type="InterPro" id="IPR050278">
    <property type="entry name" value="Serine_Prot_S9B/DPPIV"/>
</dbReference>
<dbReference type="EMBL" id="CP013355">
    <property type="protein sequence ID" value="AMC09833.1"/>
    <property type="molecule type" value="Genomic_DNA"/>
</dbReference>
<dbReference type="InterPro" id="IPR029058">
    <property type="entry name" value="AB_hydrolase_fold"/>
</dbReference>
<reference evidence="4" key="1">
    <citation type="submission" date="2015-12" db="EMBL/GenBank/DDBJ databases">
        <title>Complete genome sequence of Lutibacter profundus strain LP1.</title>
        <authorList>
            <person name="Wissuwa J."/>
            <person name="Le Moine Bauer S."/>
            <person name="Stokke R."/>
            <person name="Dahle H."/>
            <person name="Steen I.H."/>
        </authorList>
    </citation>
    <scope>NUCLEOTIDE SEQUENCE [LARGE SCALE GENOMIC DNA]</scope>
    <source>
        <strain evidence="4">LP1</strain>
    </source>
</reference>
<dbReference type="GO" id="GO:0008236">
    <property type="term" value="F:serine-type peptidase activity"/>
    <property type="evidence" value="ECO:0007669"/>
    <property type="project" value="InterPro"/>
</dbReference>
<dbReference type="PANTHER" id="PTHR11731">
    <property type="entry name" value="PROTEASE FAMILY S9B,C DIPEPTIDYL-PEPTIDASE IV-RELATED"/>
    <property type="match status" value="1"/>
</dbReference>
<proteinExistence type="predicted"/>
<feature type="domain" description="Peptidase S9 prolyl oligopeptidase catalytic" evidence="1">
    <location>
        <begin position="511"/>
        <end position="706"/>
    </location>
</feature>
<dbReference type="GO" id="GO:0008239">
    <property type="term" value="F:dipeptidyl-peptidase activity"/>
    <property type="evidence" value="ECO:0007669"/>
    <property type="project" value="TreeGrafter"/>
</dbReference>
<evidence type="ECO:0000313" key="3">
    <source>
        <dbReference type="EMBL" id="AMC09833.1"/>
    </source>
</evidence>
<protein>
    <submittedName>
        <fullName evidence="3">Peptidase S9</fullName>
    </submittedName>
</protein>
<evidence type="ECO:0000259" key="1">
    <source>
        <dbReference type="Pfam" id="PF00326"/>
    </source>
</evidence>
<dbReference type="SUPFAM" id="SSF53474">
    <property type="entry name" value="alpha/beta-Hydrolases"/>
    <property type="match status" value="1"/>
</dbReference>
<dbReference type="Gene3D" id="2.140.10.30">
    <property type="entry name" value="Dipeptidylpeptidase IV, N-terminal domain"/>
    <property type="match status" value="1"/>
</dbReference>
<dbReference type="AlphaFoldDB" id="A0A0X8G533"/>
<gene>
    <name evidence="3" type="ORF">Lupro_00505</name>
</gene>
<feature type="domain" description="Dipeptidylpeptidase IV N-terminal" evidence="2">
    <location>
        <begin position="110"/>
        <end position="425"/>
    </location>
</feature>
<reference evidence="3 4" key="2">
    <citation type="journal article" date="2016" name="Int. J. Syst. Evol. Microbiol.">
        <title>Lutibacter profundi sp. nov., isolated from a deep-sea hydrothermal system on the Arctic Mid-Ocean Ridge and emended description of the genus Lutibacter.</title>
        <authorList>
            <person name="Le Moine Bauer S."/>
            <person name="Roalkvam I."/>
            <person name="Steen I.H."/>
            <person name="Dahle H."/>
        </authorList>
    </citation>
    <scope>NUCLEOTIDE SEQUENCE [LARGE SCALE GENOMIC DNA]</scope>
    <source>
        <strain evidence="3 4">LP1</strain>
    </source>
</reference>
<dbReference type="OrthoDB" id="9812921at2"/>
<evidence type="ECO:0000259" key="2">
    <source>
        <dbReference type="Pfam" id="PF00930"/>
    </source>
</evidence>
<dbReference type="GO" id="GO:0006508">
    <property type="term" value="P:proteolysis"/>
    <property type="evidence" value="ECO:0007669"/>
    <property type="project" value="InterPro"/>
</dbReference>
<dbReference type="InterPro" id="IPR001375">
    <property type="entry name" value="Peptidase_S9_cat"/>
</dbReference>
<dbReference type="Pfam" id="PF00930">
    <property type="entry name" value="DPPIV_N"/>
    <property type="match status" value="1"/>
</dbReference>
<accession>A0A0X8G533</accession>
<dbReference type="Pfam" id="PF00326">
    <property type="entry name" value="Peptidase_S9"/>
    <property type="match status" value="1"/>
</dbReference>
<dbReference type="KEGG" id="lut:Lupro_00505"/>
<name>A0A0X8G533_9FLAO</name>